<reference evidence="1 2" key="1">
    <citation type="submission" date="2019-02" db="EMBL/GenBank/DDBJ databases">
        <title>Kribbella capetownensis sp. nov. and Kribbella speibonae sp. nov., isolated from soil.</title>
        <authorList>
            <person name="Curtis S.M."/>
            <person name="Norton I."/>
            <person name="Everest G.J."/>
            <person name="Meyers P.R."/>
        </authorList>
    </citation>
    <scope>NUCLEOTIDE SEQUENCE [LARGE SCALE GENOMIC DNA]</scope>
    <source>
        <strain evidence="1 2">DSM 27082</strain>
    </source>
</reference>
<organism evidence="1 2">
    <name type="scientific">Kribbella sindirgiensis</name>
    <dbReference type="NCBI Taxonomy" id="1124744"/>
    <lineage>
        <taxon>Bacteria</taxon>
        <taxon>Bacillati</taxon>
        <taxon>Actinomycetota</taxon>
        <taxon>Actinomycetes</taxon>
        <taxon>Propionibacteriales</taxon>
        <taxon>Kribbellaceae</taxon>
        <taxon>Kribbella</taxon>
    </lineage>
</organism>
<dbReference type="OrthoDB" id="5196796at2"/>
<evidence type="ECO:0000313" key="1">
    <source>
        <dbReference type="EMBL" id="TCC19949.1"/>
    </source>
</evidence>
<protein>
    <submittedName>
        <fullName evidence="1">Uncharacterized protein</fullName>
    </submittedName>
</protein>
<gene>
    <name evidence="1" type="ORF">E0H50_37600</name>
</gene>
<comment type="caution">
    <text evidence="1">The sequence shown here is derived from an EMBL/GenBank/DDBJ whole genome shotgun (WGS) entry which is preliminary data.</text>
</comment>
<sequence length="135" mass="14670">MLVIDTRSLADMHVIGKQINAIEFDHPFTLTSDGVIGDAAGVYAPESVTNDPDEDVLIDADGWEALTGMTGQYCYHGAVMHTSEFIGAQIAAHLIEMAEDEPQTFVIVTVMDDEPNDADEFEAIGWAILRRTAGE</sequence>
<name>A0A4V2M1Y7_9ACTN</name>
<keyword evidence="2" id="KW-1185">Reference proteome</keyword>
<proteinExistence type="predicted"/>
<dbReference type="AlphaFoldDB" id="A0A4V2M1Y7"/>
<accession>A0A4V2M1Y7</accession>
<dbReference type="Proteomes" id="UP000292695">
    <property type="component" value="Unassembled WGS sequence"/>
</dbReference>
<dbReference type="RefSeq" id="WP_131295878.1">
    <property type="nucleotide sequence ID" value="NZ_SJKA01000022.1"/>
</dbReference>
<dbReference type="EMBL" id="SJKA01000022">
    <property type="protein sequence ID" value="TCC19949.1"/>
    <property type="molecule type" value="Genomic_DNA"/>
</dbReference>
<evidence type="ECO:0000313" key="2">
    <source>
        <dbReference type="Proteomes" id="UP000292695"/>
    </source>
</evidence>